<evidence type="ECO:0000259" key="4">
    <source>
        <dbReference type="Pfam" id="PF25973"/>
    </source>
</evidence>
<accession>A0A518AI13</accession>
<dbReference type="AlphaFoldDB" id="A0A518AI13"/>
<protein>
    <submittedName>
        <fullName evidence="5">HlyD family secretion protein</fullName>
    </submittedName>
</protein>
<dbReference type="Gene3D" id="2.40.50.100">
    <property type="match status" value="1"/>
</dbReference>
<gene>
    <name evidence="5" type="ORF">Pan181_05480</name>
</gene>
<dbReference type="GO" id="GO:0030313">
    <property type="term" value="C:cell envelope"/>
    <property type="evidence" value="ECO:0007669"/>
    <property type="project" value="TreeGrafter"/>
</dbReference>
<dbReference type="RefSeq" id="WP_145245356.1">
    <property type="nucleotide sequence ID" value="NZ_CP036278.1"/>
</dbReference>
<feature type="coiled-coil region" evidence="2">
    <location>
        <begin position="456"/>
        <end position="517"/>
    </location>
</feature>
<name>A0A518AI13_9BACT</name>
<keyword evidence="6" id="KW-1185">Reference proteome</keyword>
<dbReference type="GO" id="GO:0015679">
    <property type="term" value="P:plasma membrane copper ion transport"/>
    <property type="evidence" value="ECO:0007669"/>
    <property type="project" value="TreeGrafter"/>
</dbReference>
<dbReference type="InterPro" id="IPR051909">
    <property type="entry name" value="MFP_Cation_Efflux"/>
</dbReference>
<dbReference type="KEGG" id="amuc:Pan181_05480"/>
<dbReference type="SUPFAM" id="SSF111369">
    <property type="entry name" value="HlyD-like secretion proteins"/>
    <property type="match status" value="1"/>
</dbReference>
<keyword evidence="2" id="KW-0175">Coiled coil</keyword>
<keyword evidence="3" id="KW-0812">Transmembrane</keyword>
<evidence type="ECO:0000256" key="1">
    <source>
        <dbReference type="ARBA" id="ARBA00022448"/>
    </source>
</evidence>
<dbReference type="PANTHER" id="PTHR30097">
    <property type="entry name" value="CATION EFFLUX SYSTEM PROTEIN CUSB"/>
    <property type="match status" value="1"/>
</dbReference>
<keyword evidence="1" id="KW-0813">Transport</keyword>
<dbReference type="Gene3D" id="3.30.450.40">
    <property type="match status" value="1"/>
</dbReference>
<keyword evidence="3" id="KW-0472">Membrane</keyword>
<dbReference type="EMBL" id="CP036278">
    <property type="protein sequence ID" value="QDU54367.1"/>
    <property type="molecule type" value="Genomic_DNA"/>
</dbReference>
<keyword evidence="3" id="KW-1133">Transmembrane helix</keyword>
<sequence>MRSTSSDTSDAPSTTDQAVWDDLSLVLDQVDDAARTAEAPSDFYRAVLAKMAPLLAASRGAVWIVEASQAVRPIAHTSTWLSAIADHEAHQALVSAAIASTEVLELPPGASIGEATNPTPDYLLLAPVTLAEWTHHQRGVVAVVELALPAGRAPSSYRGSVELLRTLTQVAAEYHVRRELLRLGTAGAETQSLLTFAERIGGHVDLQRTAMAIANEGGRVIACDRISVLTASSRSARLWATSGTDHVERRGRAARALEQLATMAVKLGEPIDYTDHAGDDAESLPQVAEVLGRYVDEFHARSLIVMPVPMDDEQAERTSHRGVLVVEQFASDSTPLNRMHVAELARAAAPALSTSLAWHELPLGGLLQTIGWLRMPRTLFRLSAAVLVIAAVATALWAIPAPMTVDVRGRLVPTERQEVFAPRSGLVDRLDALHGESVTAGQVLVALRDPELAIEIERLAGERQQLARQLESVRATRTTADVRQRDPLELYRLSAEEEELKTKLENLTAEQTLLEQQAKSLVVTSPLTGQITTWQVEERLALGRPVERGQVLVSVANTAGDWQLELDLPDERLDLLRTADDWPLQVEYRLGSDSSALHHATVTRIADRVEHRQQPTGGEAATVTIEATPTDELPAELREAALRPGGTLRARIVVGKRSLGYVLTSDLWRAVCNWWEF</sequence>
<evidence type="ECO:0000256" key="2">
    <source>
        <dbReference type="SAM" id="Coils"/>
    </source>
</evidence>
<organism evidence="5 6">
    <name type="scientific">Aeoliella mucimassa</name>
    <dbReference type="NCBI Taxonomy" id="2527972"/>
    <lineage>
        <taxon>Bacteria</taxon>
        <taxon>Pseudomonadati</taxon>
        <taxon>Planctomycetota</taxon>
        <taxon>Planctomycetia</taxon>
        <taxon>Pirellulales</taxon>
        <taxon>Lacipirellulaceae</taxon>
        <taxon>Aeoliella</taxon>
    </lineage>
</organism>
<dbReference type="PANTHER" id="PTHR30097:SF4">
    <property type="entry name" value="SLR6042 PROTEIN"/>
    <property type="match status" value="1"/>
</dbReference>
<reference evidence="5 6" key="1">
    <citation type="submission" date="2019-02" db="EMBL/GenBank/DDBJ databases">
        <title>Deep-cultivation of Planctomycetes and their phenomic and genomic characterization uncovers novel biology.</title>
        <authorList>
            <person name="Wiegand S."/>
            <person name="Jogler M."/>
            <person name="Boedeker C."/>
            <person name="Pinto D."/>
            <person name="Vollmers J."/>
            <person name="Rivas-Marin E."/>
            <person name="Kohn T."/>
            <person name="Peeters S.H."/>
            <person name="Heuer A."/>
            <person name="Rast P."/>
            <person name="Oberbeckmann S."/>
            <person name="Bunk B."/>
            <person name="Jeske O."/>
            <person name="Meyerdierks A."/>
            <person name="Storesund J.E."/>
            <person name="Kallscheuer N."/>
            <person name="Luecker S."/>
            <person name="Lage O.M."/>
            <person name="Pohl T."/>
            <person name="Merkel B.J."/>
            <person name="Hornburger P."/>
            <person name="Mueller R.-W."/>
            <person name="Bruemmer F."/>
            <person name="Labrenz M."/>
            <person name="Spormann A.M."/>
            <person name="Op den Camp H."/>
            <person name="Overmann J."/>
            <person name="Amann R."/>
            <person name="Jetten M.S.M."/>
            <person name="Mascher T."/>
            <person name="Medema M.H."/>
            <person name="Devos D.P."/>
            <person name="Kaster A.-K."/>
            <person name="Ovreas L."/>
            <person name="Rohde M."/>
            <person name="Galperin M.Y."/>
            <person name="Jogler C."/>
        </authorList>
    </citation>
    <scope>NUCLEOTIDE SEQUENCE [LARGE SCALE GENOMIC DNA]</scope>
    <source>
        <strain evidence="5 6">Pan181</strain>
    </source>
</reference>
<evidence type="ECO:0000313" key="6">
    <source>
        <dbReference type="Proteomes" id="UP000315750"/>
    </source>
</evidence>
<feature type="domain" description="CzcB-like barrel-sandwich hybrid" evidence="4">
    <location>
        <begin position="418"/>
        <end position="557"/>
    </location>
</feature>
<dbReference type="InterPro" id="IPR029016">
    <property type="entry name" value="GAF-like_dom_sf"/>
</dbReference>
<proteinExistence type="predicted"/>
<dbReference type="Pfam" id="PF25973">
    <property type="entry name" value="BSH_CzcB"/>
    <property type="match status" value="1"/>
</dbReference>
<dbReference type="Gene3D" id="2.40.30.170">
    <property type="match status" value="1"/>
</dbReference>
<dbReference type="OrthoDB" id="248877at2"/>
<dbReference type="InterPro" id="IPR058647">
    <property type="entry name" value="BSH_CzcB-like"/>
</dbReference>
<evidence type="ECO:0000256" key="3">
    <source>
        <dbReference type="SAM" id="Phobius"/>
    </source>
</evidence>
<feature type="transmembrane region" description="Helical" evidence="3">
    <location>
        <begin position="379"/>
        <end position="399"/>
    </location>
</feature>
<dbReference type="Proteomes" id="UP000315750">
    <property type="component" value="Chromosome"/>
</dbReference>
<evidence type="ECO:0000313" key="5">
    <source>
        <dbReference type="EMBL" id="QDU54367.1"/>
    </source>
</evidence>
<dbReference type="Gene3D" id="1.10.287.470">
    <property type="entry name" value="Helix hairpin bin"/>
    <property type="match status" value="1"/>
</dbReference>
<dbReference type="GO" id="GO:0060003">
    <property type="term" value="P:copper ion export"/>
    <property type="evidence" value="ECO:0007669"/>
    <property type="project" value="TreeGrafter"/>
</dbReference>